<dbReference type="RefSeq" id="WP_083350378.1">
    <property type="nucleotide sequence ID" value="NZ_FNSD01000001.1"/>
</dbReference>
<evidence type="ECO:0000256" key="3">
    <source>
        <dbReference type="ARBA" id="ARBA00022801"/>
    </source>
</evidence>
<evidence type="ECO:0000259" key="10">
    <source>
        <dbReference type="PROSITE" id="PS50022"/>
    </source>
</evidence>
<keyword evidence="2" id="KW-0624">Polysaccharide degradation</keyword>
<sequence length="464" mass="52554">MLRVRSLFRLHLPSQLCFALLLFACQISAQQWNSPHDGNPFIPGYYADASVVQTAEETYVFATEDPWGGDHLGCWRSTDFAMWKSCTLNWPTKQAAVSATANGNKVWAPSVIRAKNGRYYMYVSIGSEVWVGTADRPLGPWRNALGSRPLIPATFHRAYNMIDAEVFQDTDGTAYLYWGSGLHWVNGHCFAVRLKPDMITFDGEPQDVTPPSYFEGPFMYKHAGLYYLMYSQGKATDSTYNVRYSIGDTPFGPFREGRNSPLLSTDEAQQILGPGHHAIFDRAGKTYILYHRHSLPFDAKIVRRQLCIDELQFDADGEIRRITPTHTGPTLLRVARKTKEALGADVTASSSLDELHHASASVDDNYATRWLPATDDHAPWLQLNLRRTTQPHRLEIRFEYPEKTYAFRLQSSLDGKIWADITTGVTHQSGSPVVMDHLPKSRYLRMSFPEPSSEPVSIFEWNVF</sequence>
<dbReference type="InterPro" id="IPR052176">
    <property type="entry name" value="Glycosyl_Hydrlase_43_Enz"/>
</dbReference>
<dbReference type="Pfam" id="PF04616">
    <property type="entry name" value="Glyco_hydro_43"/>
    <property type="match status" value="1"/>
</dbReference>
<feature type="active site" description="Proton acceptor" evidence="6">
    <location>
        <position position="48"/>
    </location>
</feature>
<keyword evidence="5 8" id="KW-0326">Glycosidase</keyword>
<dbReference type="SUPFAM" id="SSF49785">
    <property type="entry name" value="Galactose-binding domain-like"/>
    <property type="match status" value="1"/>
</dbReference>
<evidence type="ECO:0000256" key="4">
    <source>
        <dbReference type="ARBA" id="ARBA00023277"/>
    </source>
</evidence>
<dbReference type="InterPro" id="IPR006710">
    <property type="entry name" value="Glyco_hydro_43"/>
</dbReference>
<gene>
    <name evidence="11" type="ORF">SAMN05443244_1424</name>
</gene>
<dbReference type="EMBL" id="FNSD01000001">
    <property type="protein sequence ID" value="SEB64183.1"/>
    <property type="molecule type" value="Genomic_DNA"/>
</dbReference>
<feature type="signal peptide" evidence="9">
    <location>
        <begin position="1"/>
        <end position="29"/>
    </location>
</feature>
<dbReference type="Pfam" id="PF00754">
    <property type="entry name" value="F5_F8_type_C"/>
    <property type="match status" value="1"/>
</dbReference>
<keyword evidence="2" id="KW-0858">Xylan degradation</keyword>
<feature type="active site" description="Proton donor" evidence="6">
    <location>
        <position position="215"/>
    </location>
</feature>
<evidence type="ECO:0000256" key="9">
    <source>
        <dbReference type="SAM" id="SignalP"/>
    </source>
</evidence>
<keyword evidence="4" id="KW-0119">Carbohydrate metabolism</keyword>
<comment type="similarity">
    <text evidence="1 8">Belongs to the glycosyl hydrolase 43 family.</text>
</comment>
<evidence type="ECO:0000256" key="7">
    <source>
        <dbReference type="PIRSR" id="PIRSR606710-2"/>
    </source>
</evidence>
<accession>A0A1H4L0E2</accession>
<organism evidence="11 12">
    <name type="scientific">Terriglobus roseus</name>
    <dbReference type="NCBI Taxonomy" id="392734"/>
    <lineage>
        <taxon>Bacteria</taxon>
        <taxon>Pseudomonadati</taxon>
        <taxon>Acidobacteriota</taxon>
        <taxon>Terriglobia</taxon>
        <taxon>Terriglobales</taxon>
        <taxon>Acidobacteriaceae</taxon>
        <taxon>Terriglobus</taxon>
    </lineage>
</organism>
<keyword evidence="3 8" id="KW-0378">Hydrolase</keyword>
<dbReference type="InterPro" id="IPR008979">
    <property type="entry name" value="Galactose-bd-like_sf"/>
</dbReference>
<dbReference type="Gene3D" id="2.115.10.20">
    <property type="entry name" value="Glycosyl hydrolase domain, family 43"/>
    <property type="match status" value="1"/>
</dbReference>
<dbReference type="Gene3D" id="2.60.120.260">
    <property type="entry name" value="Galactose-binding domain-like"/>
    <property type="match status" value="1"/>
</dbReference>
<evidence type="ECO:0000256" key="2">
    <source>
        <dbReference type="ARBA" id="ARBA00022651"/>
    </source>
</evidence>
<feature type="chain" id="PRO_5010161906" evidence="9">
    <location>
        <begin position="30"/>
        <end position="464"/>
    </location>
</feature>
<dbReference type="CDD" id="cd18608">
    <property type="entry name" value="GH43_F5-8_typeC-like"/>
    <property type="match status" value="1"/>
</dbReference>
<dbReference type="InterPro" id="IPR023296">
    <property type="entry name" value="Glyco_hydro_beta-prop_sf"/>
</dbReference>
<dbReference type="PROSITE" id="PS50022">
    <property type="entry name" value="FA58C_3"/>
    <property type="match status" value="1"/>
</dbReference>
<evidence type="ECO:0000256" key="5">
    <source>
        <dbReference type="ARBA" id="ARBA00023295"/>
    </source>
</evidence>
<evidence type="ECO:0000313" key="11">
    <source>
        <dbReference type="EMBL" id="SEB64183.1"/>
    </source>
</evidence>
<feature type="site" description="Important for catalytic activity, responsible for pKa modulation of the active site Glu and correct orientation of both the proton donor and substrate" evidence="7">
    <location>
        <position position="163"/>
    </location>
</feature>
<proteinExistence type="inferred from homology"/>
<protein>
    <submittedName>
        <fullName evidence="11">F5/8 type C domain-containing protein</fullName>
    </submittedName>
</protein>
<evidence type="ECO:0000256" key="1">
    <source>
        <dbReference type="ARBA" id="ARBA00009865"/>
    </source>
</evidence>
<feature type="domain" description="F5/8 type C" evidence="10">
    <location>
        <begin position="327"/>
        <end position="464"/>
    </location>
</feature>
<evidence type="ECO:0000256" key="8">
    <source>
        <dbReference type="RuleBase" id="RU361187"/>
    </source>
</evidence>
<dbReference type="AlphaFoldDB" id="A0A1H4L0E2"/>
<evidence type="ECO:0000313" key="12">
    <source>
        <dbReference type="Proteomes" id="UP000182409"/>
    </source>
</evidence>
<dbReference type="PANTHER" id="PTHR43772:SF2">
    <property type="entry name" value="PUTATIVE (AFU_ORTHOLOGUE AFUA_2G04480)-RELATED"/>
    <property type="match status" value="1"/>
</dbReference>
<name>A0A1H4L0E2_9BACT</name>
<dbReference type="PANTHER" id="PTHR43772">
    <property type="entry name" value="ENDO-1,4-BETA-XYLANASE"/>
    <property type="match status" value="1"/>
</dbReference>
<keyword evidence="9" id="KW-0732">Signal</keyword>
<dbReference type="Proteomes" id="UP000182409">
    <property type="component" value="Unassembled WGS sequence"/>
</dbReference>
<reference evidence="11 12" key="1">
    <citation type="submission" date="2016-10" db="EMBL/GenBank/DDBJ databases">
        <authorList>
            <person name="de Groot N.N."/>
        </authorList>
    </citation>
    <scope>NUCLEOTIDE SEQUENCE [LARGE SCALE GENOMIC DNA]</scope>
    <source>
        <strain evidence="11 12">AB35.6</strain>
    </source>
</reference>
<dbReference type="InterPro" id="IPR000421">
    <property type="entry name" value="FA58C"/>
</dbReference>
<dbReference type="OrthoDB" id="9801455at2"/>
<dbReference type="SUPFAM" id="SSF75005">
    <property type="entry name" value="Arabinanase/levansucrase/invertase"/>
    <property type="match status" value="1"/>
</dbReference>
<dbReference type="PROSITE" id="PS51257">
    <property type="entry name" value="PROKAR_LIPOPROTEIN"/>
    <property type="match status" value="1"/>
</dbReference>
<dbReference type="GO" id="GO:0004553">
    <property type="term" value="F:hydrolase activity, hydrolyzing O-glycosyl compounds"/>
    <property type="evidence" value="ECO:0007669"/>
    <property type="project" value="InterPro"/>
</dbReference>
<dbReference type="GO" id="GO:0045493">
    <property type="term" value="P:xylan catabolic process"/>
    <property type="evidence" value="ECO:0007669"/>
    <property type="project" value="UniProtKB-KW"/>
</dbReference>
<evidence type="ECO:0000256" key="6">
    <source>
        <dbReference type="PIRSR" id="PIRSR606710-1"/>
    </source>
</evidence>